<evidence type="ECO:0000256" key="6">
    <source>
        <dbReference type="PROSITE-ProRule" id="PRU00023"/>
    </source>
</evidence>
<dbReference type="InterPro" id="IPR036036">
    <property type="entry name" value="SOCS_box-like_dom_sf"/>
</dbReference>
<dbReference type="SUPFAM" id="SSF48403">
    <property type="entry name" value="Ankyrin repeat"/>
    <property type="match status" value="1"/>
</dbReference>
<reference evidence="9" key="1">
    <citation type="submission" date="2025-08" db="UniProtKB">
        <authorList>
            <consortium name="Ensembl"/>
        </authorList>
    </citation>
    <scope>IDENTIFICATION</scope>
</reference>
<evidence type="ECO:0000259" key="8">
    <source>
        <dbReference type="PROSITE" id="PS50225"/>
    </source>
</evidence>
<dbReference type="PROSITE" id="PS50297">
    <property type="entry name" value="ANK_REP_REGION"/>
    <property type="match status" value="4"/>
</dbReference>
<dbReference type="GO" id="GO:0016567">
    <property type="term" value="P:protein ubiquitination"/>
    <property type="evidence" value="ECO:0007669"/>
    <property type="project" value="UniProtKB-UniPathway"/>
</dbReference>
<evidence type="ECO:0000256" key="7">
    <source>
        <dbReference type="SAM" id="MobiDB-lite"/>
    </source>
</evidence>
<evidence type="ECO:0000256" key="5">
    <source>
        <dbReference type="ARBA" id="ARBA00023043"/>
    </source>
</evidence>
<feature type="region of interest" description="Disordered" evidence="7">
    <location>
        <begin position="299"/>
        <end position="341"/>
    </location>
</feature>
<dbReference type="GO" id="GO:0035556">
    <property type="term" value="P:intracellular signal transduction"/>
    <property type="evidence" value="ECO:0007669"/>
    <property type="project" value="InterPro"/>
</dbReference>
<dbReference type="InterPro" id="IPR002110">
    <property type="entry name" value="Ankyrin_rpt"/>
</dbReference>
<feature type="repeat" description="ANK" evidence="6">
    <location>
        <begin position="65"/>
        <end position="97"/>
    </location>
</feature>
<dbReference type="Ensembl" id="ENSCVAT00000030780.1">
    <property type="protein sequence ID" value="ENSCVAP00000028797.1"/>
    <property type="gene ID" value="ENSCVAG00000016100.1"/>
</dbReference>
<dbReference type="SMART" id="SM00253">
    <property type="entry name" value="SOCS"/>
    <property type="match status" value="1"/>
</dbReference>
<dbReference type="PANTHER" id="PTHR24136:SF17">
    <property type="entry name" value="ANKYRIN REPEAT AND SOCS BOX PROTEIN 9"/>
    <property type="match status" value="1"/>
</dbReference>
<feature type="compositionally biased region" description="Basic and acidic residues" evidence="7">
    <location>
        <begin position="330"/>
        <end position="341"/>
    </location>
</feature>
<feature type="repeat" description="ANK" evidence="6">
    <location>
        <begin position="195"/>
        <end position="227"/>
    </location>
</feature>
<dbReference type="Gene3D" id="1.10.750.20">
    <property type="entry name" value="SOCS box"/>
    <property type="match status" value="1"/>
</dbReference>
<name>A0A3Q2E9C7_CYPVA</name>
<dbReference type="Gene3D" id="1.25.40.20">
    <property type="entry name" value="Ankyrin repeat-containing domain"/>
    <property type="match status" value="1"/>
</dbReference>
<dbReference type="UniPathway" id="UPA00143"/>
<dbReference type="PROSITE" id="PS50088">
    <property type="entry name" value="ANK_REPEAT"/>
    <property type="match status" value="4"/>
</dbReference>
<dbReference type="GeneTree" id="ENSGT00940000165059"/>
<evidence type="ECO:0000256" key="3">
    <source>
        <dbReference type="ARBA" id="ARBA00022737"/>
    </source>
</evidence>
<dbReference type="SMART" id="SM00969">
    <property type="entry name" value="SOCS_box"/>
    <property type="match status" value="1"/>
</dbReference>
<dbReference type="InterPro" id="IPR051573">
    <property type="entry name" value="Ankyrin-SOCS_box_domain"/>
</dbReference>
<dbReference type="FunFam" id="1.10.750.20:FF:000001">
    <property type="entry name" value="Ankyrin repeat and SOCS box containing 1"/>
    <property type="match status" value="1"/>
</dbReference>
<dbReference type="InterPro" id="IPR001496">
    <property type="entry name" value="SOCS_box"/>
</dbReference>
<evidence type="ECO:0000256" key="1">
    <source>
        <dbReference type="ARBA" id="ARBA00004906"/>
    </source>
</evidence>
<organism evidence="9 10">
    <name type="scientific">Cyprinodon variegatus</name>
    <name type="common">Sheepshead minnow</name>
    <dbReference type="NCBI Taxonomy" id="28743"/>
    <lineage>
        <taxon>Eukaryota</taxon>
        <taxon>Metazoa</taxon>
        <taxon>Chordata</taxon>
        <taxon>Craniata</taxon>
        <taxon>Vertebrata</taxon>
        <taxon>Euteleostomi</taxon>
        <taxon>Actinopterygii</taxon>
        <taxon>Neopterygii</taxon>
        <taxon>Teleostei</taxon>
        <taxon>Neoteleostei</taxon>
        <taxon>Acanthomorphata</taxon>
        <taxon>Ovalentaria</taxon>
        <taxon>Atherinomorphae</taxon>
        <taxon>Cyprinodontiformes</taxon>
        <taxon>Cyprinodontidae</taxon>
        <taxon>Cyprinodon</taxon>
    </lineage>
</organism>
<comment type="pathway">
    <text evidence="1">Protein modification; protein ubiquitination.</text>
</comment>
<feature type="repeat" description="ANK" evidence="6">
    <location>
        <begin position="163"/>
        <end position="195"/>
    </location>
</feature>
<dbReference type="PANTHER" id="PTHR24136">
    <property type="entry name" value="SOWAH (DROSOPHILA) HOMOLOG"/>
    <property type="match status" value="1"/>
</dbReference>
<keyword evidence="3" id="KW-0677">Repeat</keyword>
<dbReference type="PROSITE" id="PS50225">
    <property type="entry name" value="SOCS"/>
    <property type="match status" value="1"/>
</dbReference>
<feature type="repeat" description="ANK" evidence="6">
    <location>
        <begin position="130"/>
        <end position="162"/>
    </location>
</feature>
<reference evidence="9" key="2">
    <citation type="submission" date="2025-09" db="UniProtKB">
        <authorList>
            <consortium name="Ensembl"/>
        </authorList>
    </citation>
    <scope>IDENTIFICATION</scope>
</reference>
<evidence type="ECO:0000313" key="10">
    <source>
        <dbReference type="Proteomes" id="UP000265020"/>
    </source>
</evidence>
<evidence type="ECO:0000256" key="2">
    <source>
        <dbReference type="ARBA" id="ARBA00005949"/>
    </source>
</evidence>
<dbReference type="STRING" id="28743.ENSCVAP00000028797"/>
<feature type="compositionally biased region" description="Polar residues" evidence="7">
    <location>
        <begin position="299"/>
        <end position="318"/>
    </location>
</feature>
<comment type="similarity">
    <text evidence="2">Belongs to the ankyrin SOCS box (ASB) family.</text>
</comment>
<keyword evidence="10" id="KW-1185">Reference proteome</keyword>
<proteinExistence type="inferred from homology"/>
<dbReference type="FunFam" id="1.25.40.20:FF:000016">
    <property type="entry name" value="Ankyrin repeat and SOCS box containing 5"/>
    <property type="match status" value="1"/>
</dbReference>
<protein>
    <submittedName>
        <fullName evidence="9">Ankyrin repeat and SOCS box protein 9-like</fullName>
    </submittedName>
</protein>
<dbReference type="Proteomes" id="UP000265020">
    <property type="component" value="Unassembled WGS sequence"/>
</dbReference>
<dbReference type="Pfam" id="PF00023">
    <property type="entry name" value="Ank"/>
    <property type="match status" value="1"/>
</dbReference>
<feature type="domain" description="SOCS box" evidence="8">
    <location>
        <begin position="241"/>
        <end position="294"/>
    </location>
</feature>
<dbReference type="InterPro" id="IPR036770">
    <property type="entry name" value="Ankyrin_rpt-contain_sf"/>
</dbReference>
<dbReference type="GO" id="GO:0045732">
    <property type="term" value="P:positive regulation of protein catabolic process"/>
    <property type="evidence" value="ECO:0007669"/>
    <property type="project" value="TreeGrafter"/>
</dbReference>
<keyword evidence="5 6" id="KW-0040">ANK repeat</keyword>
<dbReference type="SMART" id="SM00248">
    <property type="entry name" value="ANK"/>
    <property type="match status" value="6"/>
</dbReference>
<sequence>MSTGSQETQSDTACPAEPPVYFSNPLMSDVESDWSPIHDAAFNGRVLSLQRLIAQGICVNLSTLDRVSPLHGACLQGNTNCAKLLVENGANVNSTTVDGHTALADACAGGHVTCASLLLQHGATPLGTSPSSSPIHLAAAKGHPECIEMLVQHSADVDQHIDTLGSPLHAACSNHQLGSVKKLLQLGADVNRSLSGDSPLHIAARLSSPELVSALLDHGADHLLVNSEGKRPLDLTPPDSLVGRLLREAGGIPSLKQLCRLHIRKTVGKRRLGGIPDLHLPKKLLQYLLYQSEQSTQITSSKQPHTLSFEHSGQQGENLDNLAGQCPSETDYKESLEISES</sequence>
<dbReference type="AlphaFoldDB" id="A0A3Q2E9C7"/>
<dbReference type="OMA" id="SSHPECI"/>
<evidence type="ECO:0000313" key="9">
    <source>
        <dbReference type="Ensembl" id="ENSCVAP00000028797.1"/>
    </source>
</evidence>
<evidence type="ECO:0000256" key="4">
    <source>
        <dbReference type="ARBA" id="ARBA00022786"/>
    </source>
</evidence>
<keyword evidence="4" id="KW-0833">Ubl conjugation pathway</keyword>
<dbReference type="Pfam" id="PF07525">
    <property type="entry name" value="SOCS_box"/>
    <property type="match status" value="1"/>
</dbReference>
<dbReference type="SUPFAM" id="SSF158235">
    <property type="entry name" value="SOCS box-like"/>
    <property type="match status" value="1"/>
</dbReference>
<accession>A0A3Q2E9C7</accession>
<dbReference type="CDD" id="cd03587">
    <property type="entry name" value="SOCS"/>
    <property type="match status" value="1"/>
</dbReference>
<dbReference type="Pfam" id="PF12796">
    <property type="entry name" value="Ank_2"/>
    <property type="match status" value="2"/>
</dbReference>